<accession>A0A3M7TKN7</accession>
<dbReference type="Gene3D" id="2.170.120.20">
    <property type="entry name" value="Ribosomal protein L25, beta domain"/>
    <property type="match status" value="1"/>
</dbReference>
<evidence type="ECO:0000256" key="4">
    <source>
        <dbReference type="ARBA" id="ARBA00023274"/>
    </source>
</evidence>
<dbReference type="PANTHER" id="PTHR33284:SF1">
    <property type="entry name" value="RIBOSOMAL PROTEIN L25_GLN-TRNA SYNTHETASE, ANTI-CODON-BINDING DOMAIN-CONTAINING PROTEIN"/>
    <property type="match status" value="1"/>
</dbReference>
<dbReference type="GO" id="GO:0003735">
    <property type="term" value="F:structural constituent of ribosome"/>
    <property type="evidence" value="ECO:0007669"/>
    <property type="project" value="InterPro"/>
</dbReference>
<evidence type="ECO:0000256" key="2">
    <source>
        <dbReference type="ARBA" id="ARBA00022884"/>
    </source>
</evidence>
<evidence type="ECO:0000256" key="6">
    <source>
        <dbReference type="SAM" id="MobiDB-lite"/>
    </source>
</evidence>
<dbReference type="InterPro" id="IPR001021">
    <property type="entry name" value="Ribosomal_bL25_long"/>
</dbReference>
<dbReference type="EMBL" id="RHIB01000005">
    <property type="protein sequence ID" value="RNA66042.1"/>
    <property type="molecule type" value="Genomic_DNA"/>
</dbReference>
<protein>
    <recommendedName>
        <fullName evidence="5">Large ribosomal subunit protein bL25</fullName>
    </recommendedName>
    <alternativeName>
        <fullName evidence="5">General stress protein CTC</fullName>
    </alternativeName>
</protein>
<dbReference type="Gene3D" id="2.40.240.10">
    <property type="entry name" value="Ribosomal Protein L25, Chain P"/>
    <property type="match status" value="1"/>
</dbReference>
<dbReference type="AlphaFoldDB" id="A0A3M7TKN7"/>
<keyword evidence="10" id="KW-1185">Reference proteome</keyword>
<dbReference type="HAMAP" id="MF_01334">
    <property type="entry name" value="Ribosomal_bL25_CTC"/>
    <property type="match status" value="1"/>
</dbReference>
<dbReference type="RefSeq" id="WP_122901973.1">
    <property type="nucleotide sequence ID" value="NZ_RHIB01000005.1"/>
</dbReference>
<evidence type="ECO:0000313" key="9">
    <source>
        <dbReference type="EMBL" id="RNA66042.1"/>
    </source>
</evidence>
<dbReference type="NCBIfam" id="TIGR00731">
    <property type="entry name" value="bL25_bact_ctc"/>
    <property type="match status" value="1"/>
</dbReference>
<dbReference type="Proteomes" id="UP000278746">
    <property type="component" value="Unassembled WGS sequence"/>
</dbReference>
<dbReference type="Pfam" id="PF14693">
    <property type="entry name" value="Ribosomal_TL5_C"/>
    <property type="match status" value="1"/>
</dbReference>
<dbReference type="InterPro" id="IPR029751">
    <property type="entry name" value="Ribosomal_L25_dom"/>
</dbReference>
<feature type="domain" description="Large ribosomal subunit protein bL25 L25" evidence="7">
    <location>
        <begin position="5"/>
        <end position="91"/>
    </location>
</feature>
<sequence>MATVLQAVDRKDLRGSRLNKIRQSGGIPAVLYGKTLDTTPVTVDEIEFIKTYREVGKTGVFKLDKDGKKYDVMIYDMQVDRIKNEFIHLDFYAVDMKSELDADIPVNLTGEAKGAKEGGVVQLAAYELSVRALPANLPDSINLDVSDLDINDSIQVKDIKGIGEFEFNNDPEEVVVSVLPPTEEPEEPAAEEGAEPELVDAEEGDGEGNEKKSENNES</sequence>
<keyword evidence="3 5" id="KW-0689">Ribosomal protein</keyword>
<dbReference type="InterPro" id="IPR020056">
    <property type="entry name" value="Rbsml_bL25/Gln-tRNA_synth_N"/>
</dbReference>
<gene>
    <name evidence="5" type="primary">rplY</name>
    <name evidence="5" type="synonym">ctc</name>
    <name evidence="9" type="ORF">EBO34_20030</name>
</gene>
<comment type="function">
    <text evidence="5">This is one of the proteins that binds to the 5S RNA in the ribosome where it forms part of the central protuberance.</text>
</comment>
<feature type="compositionally biased region" description="Acidic residues" evidence="6">
    <location>
        <begin position="183"/>
        <end position="207"/>
    </location>
</feature>
<evidence type="ECO:0000256" key="1">
    <source>
        <dbReference type="ARBA" id="ARBA00022730"/>
    </source>
</evidence>
<dbReference type="InterPro" id="IPR020057">
    <property type="entry name" value="Ribosomal_bL25_b-dom"/>
</dbReference>
<dbReference type="InterPro" id="IPR037121">
    <property type="entry name" value="Ribosomal_bL25_C"/>
</dbReference>
<feature type="region of interest" description="Disordered" evidence="6">
    <location>
        <begin position="179"/>
        <end position="218"/>
    </location>
</feature>
<comment type="similarity">
    <text evidence="5">Belongs to the bacterial ribosomal protein bL25 family. CTC subfamily.</text>
</comment>
<dbReference type="SUPFAM" id="SSF50715">
    <property type="entry name" value="Ribosomal protein L25-like"/>
    <property type="match status" value="1"/>
</dbReference>
<dbReference type="PANTHER" id="PTHR33284">
    <property type="entry name" value="RIBOSOMAL PROTEIN L25/GLN-TRNA SYNTHETASE, ANTI-CODON-BINDING DOMAIN-CONTAINING PROTEIN"/>
    <property type="match status" value="1"/>
</dbReference>
<keyword evidence="4 5" id="KW-0687">Ribonucleoprotein</keyword>
<dbReference type="NCBIfam" id="NF004133">
    <property type="entry name" value="PRK05618.2-4"/>
    <property type="match status" value="1"/>
</dbReference>
<dbReference type="GO" id="GO:0008097">
    <property type="term" value="F:5S rRNA binding"/>
    <property type="evidence" value="ECO:0007669"/>
    <property type="project" value="InterPro"/>
</dbReference>
<evidence type="ECO:0000259" key="8">
    <source>
        <dbReference type="Pfam" id="PF14693"/>
    </source>
</evidence>
<dbReference type="Pfam" id="PF01386">
    <property type="entry name" value="Ribosomal_L25p"/>
    <property type="match status" value="1"/>
</dbReference>
<feature type="domain" description="Large ribosomal subunit protein bL25 beta" evidence="8">
    <location>
        <begin position="100"/>
        <end position="181"/>
    </location>
</feature>
<evidence type="ECO:0000313" key="10">
    <source>
        <dbReference type="Proteomes" id="UP000278746"/>
    </source>
</evidence>
<keyword evidence="1 5" id="KW-0699">rRNA-binding</keyword>
<dbReference type="GO" id="GO:0022625">
    <property type="term" value="C:cytosolic large ribosomal subunit"/>
    <property type="evidence" value="ECO:0007669"/>
    <property type="project" value="TreeGrafter"/>
</dbReference>
<proteinExistence type="inferred from homology"/>
<comment type="subunit">
    <text evidence="5">Part of the 50S ribosomal subunit; part of the 5S rRNA/L5/L18/L25 subcomplex. Contacts the 5S rRNA. Binds to the 5S rRNA independently of L5 and L18.</text>
</comment>
<evidence type="ECO:0000256" key="5">
    <source>
        <dbReference type="HAMAP-Rule" id="MF_01334"/>
    </source>
</evidence>
<evidence type="ECO:0000259" key="7">
    <source>
        <dbReference type="Pfam" id="PF01386"/>
    </source>
</evidence>
<reference evidence="9 10" key="1">
    <citation type="submission" date="2018-10" db="EMBL/GenBank/DDBJ databases">
        <title>Bacillus Keqinensis sp. nov., a moderately halophilic bacterium isolated from a saline-alkaline lake.</title>
        <authorList>
            <person name="Wang H."/>
        </authorList>
    </citation>
    <scope>NUCLEOTIDE SEQUENCE [LARGE SCALE GENOMIC DNA]</scope>
    <source>
        <strain evidence="9 10">KQ-3</strain>
    </source>
</reference>
<dbReference type="InterPro" id="IPR011035">
    <property type="entry name" value="Ribosomal_bL25/Gln-tRNA_synth"/>
</dbReference>
<organism evidence="9 10">
    <name type="scientific">Alteribacter keqinensis</name>
    <dbReference type="NCBI Taxonomy" id="2483800"/>
    <lineage>
        <taxon>Bacteria</taxon>
        <taxon>Bacillati</taxon>
        <taxon>Bacillota</taxon>
        <taxon>Bacilli</taxon>
        <taxon>Bacillales</taxon>
        <taxon>Bacillaceae</taxon>
        <taxon>Alteribacter</taxon>
    </lineage>
</organism>
<name>A0A3M7TKN7_9BACI</name>
<comment type="caution">
    <text evidence="9">The sequence shown here is derived from an EMBL/GenBank/DDBJ whole genome shotgun (WGS) entry which is preliminary data.</text>
</comment>
<feature type="compositionally biased region" description="Basic and acidic residues" evidence="6">
    <location>
        <begin position="208"/>
        <end position="218"/>
    </location>
</feature>
<dbReference type="CDD" id="cd00495">
    <property type="entry name" value="Ribosomal_L25_TL5_CTC"/>
    <property type="match status" value="1"/>
</dbReference>
<keyword evidence="2 5" id="KW-0694">RNA-binding</keyword>
<dbReference type="OrthoDB" id="9790002at2"/>
<evidence type="ECO:0000256" key="3">
    <source>
        <dbReference type="ARBA" id="ARBA00022980"/>
    </source>
</evidence>
<dbReference type="GO" id="GO:0006412">
    <property type="term" value="P:translation"/>
    <property type="evidence" value="ECO:0007669"/>
    <property type="project" value="UniProtKB-UniRule"/>
</dbReference>
<dbReference type="InterPro" id="IPR020930">
    <property type="entry name" value="Ribosomal_uL5_bac-type"/>
</dbReference>